<dbReference type="Pfam" id="PF16199">
    <property type="entry name" value="Radical_SAM_C"/>
    <property type="match status" value="1"/>
</dbReference>
<dbReference type="InterPro" id="IPR039661">
    <property type="entry name" value="ELP3"/>
</dbReference>
<evidence type="ECO:0000256" key="4">
    <source>
        <dbReference type="ARBA" id="ARBA00022723"/>
    </source>
</evidence>
<accession>A0AAW3JPF2</accession>
<dbReference type="AlphaFoldDB" id="A0AAW3JPF2"/>
<keyword evidence="4" id="KW-0479">Metal-binding</keyword>
<reference evidence="8 9" key="1">
    <citation type="submission" date="2015-10" db="EMBL/GenBank/DDBJ databases">
        <title>Butyribacter intestini gen. nov., sp. nov., a butyric acid-producing bacterium of the family Lachnospiraceae isolated from the human faeces.</title>
        <authorList>
            <person name="Zou Y."/>
            <person name="Xue W."/>
            <person name="Luo G."/>
            <person name="Lv M."/>
        </authorList>
    </citation>
    <scope>NUCLEOTIDE SEQUENCE [LARGE SCALE GENOMIC DNA]</scope>
    <source>
        <strain evidence="8 9">TF01-11</strain>
    </source>
</reference>
<protein>
    <submittedName>
        <fullName evidence="8">Radical SAM protein</fullName>
    </submittedName>
</protein>
<feature type="domain" description="Radical SAM core" evidence="7">
    <location>
        <begin position="25"/>
        <end position="268"/>
    </location>
</feature>
<dbReference type="PROSITE" id="PS51918">
    <property type="entry name" value="RADICAL_SAM"/>
    <property type="match status" value="1"/>
</dbReference>
<name>A0AAW3JPF2_9FIRM</name>
<keyword evidence="6" id="KW-0411">Iron-sulfur</keyword>
<dbReference type="InterPro" id="IPR005911">
    <property type="entry name" value="YhcC-like"/>
</dbReference>
<comment type="caution">
    <text evidence="8">The sequence shown here is derived from an EMBL/GenBank/DDBJ whole genome shotgun (WGS) entry which is preliminary data.</text>
</comment>
<evidence type="ECO:0000256" key="2">
    <source>
        <dbReference type="ARBA" id="ARBA00022485"/>
    </source>
</evidence>
<dbReference type="InterPro" id="IPR007197">
    <property type="entry name" value="rSAM"/>
</dbReference>
<dbReference type="SFLD" id="SFLDS00029">
    <property type="entry name" value="Radical_SAM"/>
    <property type="match status" value="1"/>
</dbReference>
<evidence type="ECO:0000256" key="1">
    <source>
        <dbReference type="ARBA" id="ARBA00001966"/>
    </source>
</evidence>
<evidence type="ECO:0000313" key="9">
    <source>
        <dbReference type="Proteomes" id="UP000050833"/>
    </source>
</evidence>
<organism evidence="8 9">
    <name type="scientific">Butyribacter intestini</name>
    <dbReference type="NCBI Taxonomy" id="1703332"/>
    <lineage>
        <taxon>Bacteria</taxon>
        <taxon>Bacillati</taxon>
        <taxon>Bacillota</taxon>
        <taxon>Clostridia</taxon>
        <taxon>Lachnospirales</taxon>
        <taxon>Lachnospiraceae</taxon>
        <taxon>Butyribacter</taxon>
    </lineage>
</organism>
<dbReference type="EMBL" id="LLKB01000006">
    <property type="protein sequence ID" value="KQC84375.1"/>
    <property type="molecule type" value="Genomic_DNA"/>
</dbReference>
<dbReference type="Proteomes" id="UP000050833">
    <property type="component" value="Unassembled WGS sequence"/>
</dbReference>
<dbReference type="CDD" id="cd01335">
    <property type="entry name" value="Radical_SAM"/>
    <property type="match status" value="1"/>
</dbReference>
<dbReference type="SFLD" id="SFLDG01086">
    <property type="entry name" value="elongater_protein-like"/>
    <property type="match status" value="1"/>
</dbReference>
<dbReference type="SMART" id="SM00729">
    <property type="entry name" value="Elp3"/>
    <property type="match status" value="1"/>
</dbReference>
<proteinExistence type="predicted"/>
<dbReference type="InterPro" id="IPR006638">
    <property type="entry name" value="Elp3/MiaA/NifB-like_rSAM"/>
</dbReference>
<dbReference type="NCBIfam" id="TIGR01212">
    <property type="entry name" value="TIGR01212 family radical SAM protein"/>
    <property type="match status" value="1"/>
</dbReference>
<keyword evidence="2" id="KW-0004">4Fe-4S</keyword>
<dbReference type="GO" id="GO:0051539">
    <property type="term" value="F:4 iron, 4 sulfur cluster binding"/>
    <property type="evidence" value="ECO:0007669"/>
    <property type="project" value="UniProtKB-KW"/>
</dbReference>
<keyword evidence="3" id="KW-0949">S-adenosyl-L-methionine</keyword>
<dbReference type="GO" id="GO:0046872">
    <property type="term" value="F:metal ion binding"/>
    <property type="evidence" value="ECO:0007669"/>
    <property type="project" value="UniProtKB-KW"/>
</dbReference>
<dbReference type="Gene3D" id="3.80.30.20">
    <property type="entry name" value="tm_1862 like domain"/>
    <property type="match status" value="1"/>
</dbReference>
<dbReference type="InterPro" id="IPR058240">
    <property type="entry name" value="rSAM_sf"/>
</dbReference>
<evidence type="ECO:0000259" key="7">
    <source>
        <dbReference type="PROSITE" id="PS51918"/>
    </source>
</evidence>
<dbReference type="PANTHER" id="PTHR11135:SF1">
    <property type="entry name" value="PROTEIN YHCC"/>
    <property type="match status" value="1"/>
</dbReference>
<dbReference type="RefSeq" id="WP_055946004.1">
    <property type="nucleotide sequence ID" value="NZ_LLKB01000006.1"/>
</dbReference>
<evidence type="ECO:0000256" key="6">
    <source>
        <dbReference type="ARBA" id="ARBA00023014"/>
    </source>
</evidence>
<dbReference type="InterPro" id="IPR032432">
    <property type="entry name" value="Radical_SAM_C"/>
</dbReference>
<evidence type="ECO:0000313" key="8">
    <source>
        <dbReference type="EMBL" id="KQC84375.1"/>
    </source>
</evidence>
<comment type="cofactor">
    <cofactor evidence="1">
        <name>[4Fe-4S] cluster</name>
        <dbReference type="ChEBI" id="CHEBI:49883"/>
    </cofactor>
</comment>
<sequence>MKKNEHIKRWGEKPYYSLDYYLKKTFGEKIYKVALDGGMSCPNRDGTVSTGGCIFCSNGGSGDFAIKHDKDNDITRQIETGINSLKANEKFVGEKFIAYFQSFSNTYAPVSYLEDIFLQAIDHPLISALSIGTRPDCFSSEIYDLIERLNHIKPVWVELGLQTKHEKTAEFINRGYTLEVFEKAVHELRKRNITVIVHVIIGLPGENADNLYETIDYLNQMDIQGIKLQLLHILKDTALADLMGSFHILTPDEYIDILCECIAKLSPDIVIHRLTGDGPKDLLIAPEWSKNKRQVLNTLSHELKVRGIYQGQKLKRNGGF</sequence>
<dbReference type="Pfam" id="PF04055">
    <property type="entry name" value="Radical_SAM"/>
    <property type="match status" value="1"/>
</dbReference>
<gene>
    <name evidence="8" type="ORF">APZ18_13815</name>
</gene>
<dbReference type="SFLD" id="SFLDG01091">
    <property type="entry name" value="uncharacterized_CHP01210-like"/>
    <property type="match status" value="1"/>
</dbReference>
<keyword evidence="9" id="KW-1185">Reference proteome</keyword>
<dbReference type="GO" id="GO:0003824">
    <property type="term" value="F:catalytic activity"/>
    <property type="evidence" value="ECO:0007669"/>
    <property type="project" value="InterPro"/>
</dbReference>
<dbReference type="InterPro" id="IPR023404">
    <property type="entry name" value="rSAM_horseshoe"/>
</dbReference>
<evidence type="ECO:0000256" key="3">
    <source>
        <dbReference type="ARBA" id="ARBA00022691"/>
    </source>
</evidence>
<keyword evidence="5" id="KW-0408">Iron</keyword>
<dbReference type="PANTHER" id="PTHR11135">
    <property type="entry name" value="HISTONE ACETYLTRANSFERASE-RELATED"/>
    <property type="match status" value="1"/>
</dbReference>
<evidence type="ECO:0000256" key="5">
    <source>
        <dbReference type="ARBA" id="ARBA00023004"/>
    </source>
</evidence>
<dbReference type="SUPFAM" id="SSF102114">
    <property type="entry name" value="Radical SAM enzymes"/>
    <property type="match status" value="1"/>
</dbReference>